<dbReference type="Proteomes" id="UP000276991">
    <property type="component" value="Unassembled WGS sequence"/>
</dbReference>
<organism evidence="1 2">
    <name type="scientific">Acanthocheilonema viteae</name>
    <name type="common">Filarial nematode worm</name>
    <name type="synonym">Dipetalonema viteae</name>
    <dbReference type="NCBI Taxonomy" id="6277"/>
    <lineage>
        <taxon>Eukaryota</taxon>
        <taxon>Metazoa</taxon>
        <taxon>Ecdysozoa</taxon>
        <taxon>Nematoda</taxon>
        <taxon>Chromadorea</taxon>
        <taxon>Rhabditida</taxon>
        <taxon>Spirurina</taxon>
        <taxon>Spiruromorpha</taxon>
        <taxon>Filarioidea</taxon>
        <taxon>Onchocercidae</taxon>
        <taxon>Acanthocheilonema</taxon>
    </lineage>
</organism>
<protein>
    <submittedName>
        <fullName evidence="1">Uncharacterized protein</fullName>
    </submittedName>
</protein>
<feature type="non-terminal residue" evidence="1">
    <location>
        <position position="29"/>
    </location>
</feature>
<dbReference type="EMBL" id="UPTC01006139">
    <property type="protein sequence ID" value="VBB35489.1"/>
    <property type="molecule type" value="Genomic_DNA"/>
</dbReference>
<evidence type="ECO:0000313" key="2">
    <source>
        <dbReference type="Proteomes" id="UP000276991"/>
    </source>
</evidence>
<proteinExistence type="predicted"/>
<gene>
    <name evidence="1" type="ORF">NAV_LOCUS10280</name>
</gene>
<keyword evidence="2" id="KW-1185">Reference proteome</keyword>
<evidence type="ECO:0000313" key="1">
    <source>
        <dbReference type="EMBL" id="VBB35489.1"/>
    </source>
</evidence>
<sequence length="29" mass="3058">MIPPGLPHAADLLLPVSVSILGSPKYSKR</sequence>
<dbReference type="AlphaFoldDB" id="A0A498SWS4"/>
<reference evidence="1 2" key="1">
    <citation type="submission" date="2018-08" db="EMBL/GenBank/DDBJ databases">
        <authorList>
            <person name="Laetsch R D."/>
            <person name="Stevens L."/>
            <person name="Kumar S."/>
            <person name="Blaxter L. M."/>
        </authorList>
    </citation>
    <scope>NUCLEOTIDE SEQUENCE [LARGE SCALE GENOMIC DNA]</scope>
</reference>
<name>A0A498SWS4_ACAVI</name>
<accession>A0A498SWS4</accession>